<gene>
    <name evidence="2" type="ORF">AXE65_03260</name>
</gene>
<reference evidence="2 3" key="1">
    <citation type="submission" date="2016-02" db="EMBL/GenBank/DDBJ databases">
        <authorList>
            <person name="Wen L."/>
            <person name="He K."/>
            <person name="Yang H."/>
        </authorList>
    </citation>
    <scope>NUCLEOTIDE SEQUENCE [LARGE SCALE GENOMIC DNA]</scope>
    <source>
        <strain evidence="2 3">CV58</strain>
    </source>
</reference>
<dbReference type="OrthoDB" id="9808939at2"/>
<dbReference type="GO" id="GO:0046052">
    <property type="term" value="P:UTP catabolic process"/>
    <property type="evidence" value="ECO:0007669"/>
    <property type="project" value="TreeGrafter"/>
</dbReference>
<dbReference type="InterPro" id="IPR004518">
    <property type="entry name" value="MazG-like_dom"/>
</dbReference>
<dbReference type="AlphaFoldDB" id="A0A139SRL1"/>
<feature type="domain" description="NTP pyrophosphohydrolase MazG-like" evidence="1">
    <location>
        <begin position="31"/>
        <end position="89"/>
    </location>
</feature>
<dbReference type="EMBL" id="LSZO01000166">
    <property type="protein sequence ID" value="KXU37239.1"/>
    <property type="molecule type" value="Genomic_DNA"/>
</dbReference>
<keyword evidence="3" id="KW-1185">Reference proteome</keyword>
<dbReference type="GO" id="GO:0046076">
    <property type="term" value="P:dTTP catabolic process"/>
    <property type="evidence" value="ECO:0007669"/>
    <property type="project" value="TreeGrafter"/>
</dbReference>
<evidence type="ECO:0000259" key="1">
    <source>
        <dbReference type="Pfam" id="PF03819"/>
    </source>
</evidence>
<dbReference type="PANTHER" id="PTHR30522:SF0">
    <property type="entry name" value="NUCLEOSIDE TRIPHOSPHATE PYROPHOSPHOHYDROLASE"/>
    <property type="match status" value="1"/>
</dbReference>
<dbReference type="InterPro" id="IPR011551">
    <property type="entry name" value="NTP_PyrPHydrolase_MazG"/>
</dbReference>
<dbReference type="InterPro" id="IPR048011">
    <property type="entry name" value="NTP-PPase_MazG-like_C"/>
</dbReference>
<evidence type="ECO:0000313" key="3">
    <source>
        <dbReference type="Proteomes" id="UP000072660"/>
    </source>
</evidence>
<dbReference type="GO" id="GO:0006203">
    <property type="term" value="P:dGTP catabolic process"/>
    <property type="evidence" value="ECO:0007669"/>
    <property type="project" value="TreeGrafter"/>
</dbReference>
<dbReference type="GO" id="GO:0046061">
    <property type="term" value="P:dATP catabolic process"/>
    <property type="evidence" value="ECO:0007669"/>
    <property type="project" value="TreeGrafter"/>
</dbReference>
<dbReference type="GO" id="GO:0047429">
    <property type="term" value="F:nucleoside triphosphate diphosphatase activity"/>
    <property type="evidence" value="ECO:0007669"/>
    <property type="project" value="InterPro"/>
</dbReference>
<dbReference type="Gene3D" id="1.10.287.1080">
    <property type="entry name" value="MazG-like"/>
    <property type="match status" value="1"/>
</dbReference>
<dbReference type="GO" id="GO:0046047">
    <property type="term" value="P:TTP catabolic process"/>
    <property type="evidence" value="ECO:0007669"/>
    <property type="project" value="TreeGrafter"/>
</dbReference>
<dbReference type="Pfam" id="PF03819">
    <property type="entry name" value="MazG"/>
    <property type="match status" value="1"/>
</dbReference>
<accession>A0A139SRL1</accession>
<dbReference type="PANTHER" id="PTHR30522">
    <property type="entry name" value="NUCLEOSIDE TRIPHOSPHATE PYROPHOSPHOHYDROLASE"/>
    <property type="match status" value="1"/>
</dbReference>
<dbReference type="CDD" id="cd11529">
    <property type="entry name" value="NTP-PPase_MazG_Cterm"/>
    <property type="match status" value="1"/>
</dbReference>
<organism evidence="2 3">
    <name type="scientific">Ventosimonas gracilis</name>
    <dbReference type="NCBI Taxonomy" id="1680762"/>
    <lineage>
        <taxon>Bacteria</taxon>
        <taxon>Pseudomonadati</taxon>
        <taxon>Pseudomonadota</taxon>
        <taxon>Gammaproteobacteria</taxon>
        <taxon>Pseudomonadales</taxon>
        <taxon>Ventosimonadaceae</taxon>
        <taxon>Ventosimonas</taxon>
    </lineage>
</organism>
<proteinExistence type="predicted"/>
<dbReference type="RefSeq" id="WP_068390749.1">
    <property type="nucleotide sequence ID" value="NZ_LSZO01000166.1"/>
</dbReference>
<protein>
    <recommendedName>
        <fullName evidence="1">NTP pyrophosphohydrolase MazG-like domain-containing protein</fullName>
    </recommendedName>
</protein>
<dbReference type="GO" id="GO:0046081">
    <property type="term" value="P:dUTP catabolic process"/>
    <property type="evidence" value="ECO:0007669"/>
    <property type="project" value="TreeGrafter"/>
</dbReference>
<sequence length="128" mass="14779">MDRVDSFKTAERLQQQAANLGFDWPDSGAVLDKVFEELAELREAIDKNDRANQAEELGDLLFTLVNLARHLQLNSESALHSANDKFKRRFGFIEKHLTHSEPAKRYSLDTLQRLWLKAKSQEKHSTEI</sequence>
<name>A0A139SRL1_9GAMM</name>
<dbReference type="SUPFAM" id="SSF101386">
    <property type="entry name" value="all-alpha NTP pyrophosphatases"/>
    <property type="match status" value="1"/>
</dbReference>
<evidence type="ECO:0000313" key="2">
    <source>
        <dbReference type="EMBL" id="KXU37239.1"/>
    </source>
</evidence>
<dbReference type="Proteomes" id="UP000072660">
    <property type="component" value="Unassembled WGS sequence"/>
</dbReference>
<comment type="caution">
    <text evidence="2">The sequence shown here is derived from an EMBL/GenBank/DDBJ whole genome shotgun (WGS) entry which is preliminary data.</text>
</comment>